<keyword evidence="7" id="KW-1185">Reference proteome</keyword>
<dbReference type="InterPro" id="IPR023772">
    <property type="entry name" value="DNA-bd_HTH_TetR-type_CS"/>
</dbReference>
<dbReference type="AlphaFoldDB" id="A0A8T4IJG5"/>
<keyword evidence="3" id="KW-0804">Transcription</keyword>
<dbReference type="PANTHER" id="PTHR30055">
    <property type="entry name" value="HTH-TYPE TRANSCRIPTIONAL REGULATOR RUTR"/>
    <property type="match status" value="1"/>
</dbReference>
<dbReference type="InterPro" id="IPR050109">
    <property type="entry name" value="HTH-type_TetR-like_transc_reg"/>
</dbReference>
<dbReference type="NCBIfam" id="NF041196">
    <property type="entry name" value="ScbR_bind_reg"/>
    <property type="match status" value="1"/>
</dbReference>
<organism evidence="6 7">
    <name type="scientific">Streptomyces daliensis</name>
    <dbReference type="NCBI Taxonomy" id="299421"/>
    <lineage>
        <taxon>Bacteria</taxon>
        <taxon>Bacillati</taxon>
        <taxon>Actinomycetota</taxon>
        <taxon>Actinomycetes</taxon>
        <taxon>Kitasatosporales</taxon>
        <taxon>Streptomycetaceae</taxon>
        <taxon>Streptomyces</taxon>
    </lineage>
</organism>
<dbReference type="Pfam" id="PF21935">
    <property type="entry name" value="TetR_C_45"/>
    <property type="match status" value="1"/>
</dbReference>
<dbReference type="SUPFAM" id="SSF46689">
    <property type="entry name" value="Homeodomain-like"/>
    <property type="match status" value="1"/>
</dbReference>
<accession>A0A8T4IJG5</accession>
<gene>
    <name evidence="6" type="ORF">KDA82_00595</name>
</gene>
<name>A0A8T4IJG5_9ACTN</name>
<dbReference type="Gene3D" id="1.10.357.10">
    <property type="entry name" value="Tetracycline Repressor, domain 2"/>
    <property type="match status" value="1"/>
</dbReference>
<dbReference type="GO" id="GO:0003700">
    <property type="term" value="F:DNA-binding transcription factor activity"/>
    <property type="evidence" value="ECO:0007669"/>
    <property type="project" value="TreeGrafter"/>
</dbReference>
<protein>
    <submittedName>
        <fullName evidence="6">TetR/AcrR family transcriptional regulator</fullName>
    </submittedName>
</protein>
<dbReference type="PRINTS" id="PR00455">
    <property type="entry name" value="HTHTETR"/>
</dbReference>
<dbReference type="InterPro" id="IPR054126">
    <property type="entry name" value="CprB_TetR_C"/>
</dbReference>
<dbReference type="SUPFAM" id="SSF48498">
    <property type="entry name" value="Tetracyclin repressor-like, C-terminal domain"/>
    <property type="match status" value="1"/>
</dbReference>
<proteinExistence type="predicted"/>
<dbReference type="GO" id="GO:0000976">
    <property type="term" value="F:transcription cis-regulatory region binding"/>
    <property type="evidence" value="ECO:0007669"/>
    <property type="project" value="TreeGrafter"/>
</dbReference>
<evidence type="ECO:0000313" key="6">
    <source>
        <dbReference type="EMBL" id="MBR7671560.1"/>
    </source>
</evidence>
<evidence type="ECO:0000256" key="3">
    <source>
        <dbReference type="ARBA" id="ARBA00023163"/>
    </source>
</evidence>
<keyword evidence="1" id="KW-0805">Transcription regulation</keyword>
<evidence type="ECO:0000313" key="7">
    <source>
        <dbReference type="Proteomes" id="UP000675554"/>
    </source>
</evidence>
<dbReference type="PROSITE" id="PS01081">
    <property type="entry name" value="HTH_TETR_1"/>
    <property type="match status" value="1"/>
</dbReference>
<evidence type="ECO:0000256" key="1">
    <source>
        <dbReference type="ARBA" id="ARBA00023015"/>
    </source>
</evidence>
<dbReference type="InterPro" id="IPR047923">
    <property type="entry name" value="ArpA-like"/>
</dbReference>
<dbReference type="PANTHER" id="PTHR30055:SF234">
    <property type="entry name" value="HTH-TYPE TRANSCRIPTIONAL REGULATOR BETI"/>
    <property type="match status" value="1"/>
</dbReference>
<feature type="DNA-binding region" description="H-T-H motif" evidence="4">
    <location>
        <begin position="31"/>
        <end position="50"/>
    </location>
</feature>
<dbReference type="InterPro" id="IPR009057">
    <property type="entry name" value="Homeodomain-like_sf"/>
</dbReference>
<dbReference type="Pfam" id="PF00440">
    <property type="entry name" value="TetR_N"/>
    <property type="match status" value="1"/>
</dbReference>
<dbReference type="PROSITE" id="PS50977">
    <property type="entry name" value="HTH_TETR_2"/>
    <property type="match status" value="1"/>
</dbReference>
<dbReference type="Proteomes" id="UP000675554">
    <property type="component" value="Unassembled WGS sequence"/>
</dbReference>
<dbReference type="InterPro" id="IPR001647">
    <property type="entry name" value="HTH_TetR"/>
</dbReference>
<feature type="domain" description="HTH tetR-type" evidence="5">
    <location>
        <begin position="8"/>
        <end position="68"/>
    </location>
</feature>
<dbReference type="EMBL" id="JAGSMN010000008">
    <property type="protein sequence ID" value="MBR7671560.1"/>
    <property type="molecule type" value="Genomic_DNA"/>
</dbReference>
<evidence type="ECO:0000256" key="2">
    <source>
        <dbReference type="ARBA" id="ARBA00023125"/>
    </source>
</evidence>
<keyword evidence="2 4" id="KW-0238">DNA-binding</keyword>
<evidence type="ECO:0000259" key="5">
    <source>
        <dbReference type="PROSITE" id="PS50977"/>
    </source>
</evidence>
<reference evidence="6" key="1">
    <citation type="submission" date="2021-04" db="EMBL/GenBank/DDBJ databases">
        <title>Sequencing of actinobacteria type strains.</title>
        <authorList>
            <person name="Nguyen G.-S."/>
            <person name="Wentzel A."/>
        </authorList>
    </citation>
    <scope>NUCLEOTIDE SEQUENCE</scope>
    <source>
        <strain evidence="6">DSM 42095</strain>
    </source>
</reference>
<dbReference type="InterPro" id="IPR036271">
    <property type="entry name" value="Tet_transcr_reg_TetR-rel_C_sf"/>
</dbReference>
<evidence type="ECO:0000256" key="4">
    <source>
        <dbReference type="PROSITE-ProRule" id="PRU00335"/>
    </source>
</evidence>
<sequence length="253" mass="27413">MAKRDRGIITRRRILEAAAEVFEKEGYQAATVTEIVEVANVTKGALYFHFPSKEDLVQGIFDAQDLDVLVRPQPVKLQELVDGTYIFARRLATESLIRASVRISLDSRTRQGLADRSPFKEWTACVLRSLRAAEAQGELLPHVKPAETADLCVSAFAGLQLTTRAPHEDEDLPRRLSVLLHHLLPSIAVPAILAALDLSPDRLDALDGAPEKDSCVLGEDGSCGLPDDASAVLDDAESTALEGAETPPSTLLV</sequence>
<comment type="caution">
    <text evidence="6">The sequence shown here is derived from an EMBL/GenBank/DDBJ whole genome shotgun (WGS) entry which is preliminary data.</text>
</comment>